<dbReference type="HOGENOM" id="CLU_1275509_0_0_11"/>
<evidence type="ECO:0008006" key="3">
    <source>
        <dbReference type="Google" id="ProtNLM"/>
    </source>
</evidence>
<gene>
    <name evidence="1" type="ordered locus">AS9A_3722</name>
</gene>
<organism evidence="1 2">
    <name type="scientific">Hoyosella subflava (strain DSM 45089 / JCM 17490 / NBRC 109087 / DQS3-9A1)</name>
    <name type="common">Amycolicicoccus subflavus</name>
    <dbReference type="NCBI Taxonomy" id="443218"/>
    <lineage>
        <taxon>Bacteria</taxon>
        <taxon>Bacillati</taxon>
        <taxon>Actinomycetota</taxon>
        <taxon>Actinomycetes</taxon>
        <taxon>Mycobacteriales</taxon>
        <taxon>Hoyosellaceae</taxon>
        <taxon>Hoyosella</taxon>
    </lineage>
</organism>
<evidence type="ECO:0000313" key="2">
    <source>
        <dbReference type="Proteomes" id="UP000009235"/>
    </source>
</evidence>
<keyword evidence="2" id="KW-1185">Reference proteome</keyword>
<accession>F6EF23</accession>
<sequence>MRRDCYVRSREWAAMSTEQRHLLRVAAVSAARRHGDAVLSHSSAAVMHGLPTWGLDQKRVHVTRGHRSAGRVTGDMHVHSGSASGSGLVAGLPVTTPARTVVDIARTVPFEQAVVIGDAALQRGLATRDQLSSELDEARHCTGIREAEKAIAFLDERSESPGESRSRVFMHRYGLQMPCLQASIRDKRGKVICARGLPLSVRRGRRVRWAHEVQPG</sequence>
<protein>
    <recommendedName>
        <fullName evidence="3">AbiEi antitoxin C-terminal domain-containing protein</fullName>
    </recommendedName>
</protein>
<dbReference type="Proteomes" id="UP000009235">
    <property type="component" value="Chromosome"/>
</dbReference>
<dbReference type="STRING" id="443218.AS9A_3722"/>
<reference evidence="1 2" key="1">
    <citation type="journal article" date="2011" name="J. Bacteriol.">
        <title>Complete genome sequence of Amycolicicoccus subflavus DQS3-9A1T, an actinomycete isolated from crude oil-polluted soil.</title>
        <authorList>
            <person name="Cai M."/>
            <person name="Chen W.M."/>
            <person name="Nie Y."/>
            <person name="Chi C.Q."/>
            <person name="Wang Y.N."/>
            <person name="Tang Y.Q."/>
            <person name="Li G.Y."/>
            <person name="Wu X.L."/>
        </authorList>
    </citation>
    <scope>NUCLEOTIDE SEQUENCE [LARGE SCALE GENOMIC DNA]</scope>
    <source>
        <strain evidence="2">DSM 45089 / DQS3-9A1</strain>
    </source>
</reference>
<dbReference type="EMBL" id="CP002786">
    <property type="protein sequence ID" value="AEF42160.1"/>
    <property type="molecule type" value="Genomic_DNA"/>
</dbReference>
<dbReference type="KEGG" id="asd:AS9A_3722"/>
<name>F6EF23_HOYSD</name>
<dbReference type="eggNOG" id="COG5340">
    <property type="taxonomic scope" value="Bacteria"/>
</dbReference>
<dbReference type="AlphaFoldDB" id="F6EF23"/>
<evidence type="ECO:0000313" key="1">
    <source>
        <dbReference type="EMBL" id="AEF42160.1"/>
    </source>
</evidence>
<proteinExistence type="predicted"/>